<dbReference type="InterPro" id="IPR000674">
    <property type="entry name" value="Ald_Oxase/Xan_DH_a/b"/>
</dbReference>
<dbReference type="InterPro" id="IPR012368">
    <property type="entry name" value="OxRdtase_Mopterin-bd_su_IorB"/>
</dbReference>
<dbReference type="Proteomes" id="UP001201549">
    <property type="component" value="Unassembled WGS sequence"/>
</dbReference>
<dbReference type="Pfam" id="PF02738">
    <property type="entry name" value="MoCoBD_1"/>
    <property type="match status" value="1"/>
</dbReference>
<dbReference type="Pfam" id="PF20256">
    <property type="entry name" value="MoCoBD_2"/>
    <property type="match status" value="2"/>
</dbReference>
<dbReference type="InterPro" id="IPR006311">
    <property type="entry name" value="TAT_signal"/>
</dbReference>
<dbReference type="Gene3D" id="3.30.365.10">
    <property type="entry name" value="Aldehyde oxidase/xanthine dehydrogenase, molybdopterin binding domain"/>
    <property type="match status" value="4"/>
</dbReference>
<comment type="caution">
    <text evidence="2">The sequence shown here is derived from an EMBL/GenBank/DDBJ whole genome shotgun (WGS) entry which is preliminary data.</text>
</comment>
<dbReference type="PIRSF" id="PIRSF036389">
    <property type="entry name" value="IOR_B"/>
    <property type="match status" value="1"/>
</dbReference>
<dbReference type="InterPro" id="IPR052516">
    <property type="entry name" value="N-heterocyclic_Hydroxylase"/>
</dbReference>
<evidence type="ECO:0000313" key="3">
    <source>
        <dbReference type="Proteomes" id="UP001201549"/>
    </source>
</evidence>
<dbReference type="SMART" id="SM01008">
    <property type="entry name" value="Ald_Xan_dh_C"/>
    <property type="match status" value="1"/>
</dbReference>
<dbReference type="InterPro" id="IPR046867">
    <property type="entry name" value="AldOxase/xan_DH_MoCoBD2"/>
</dbReference>
<sequence length="751" mass="81301">MKPLTEHELAELAQETPINVSRRNFLLSSAGVAAGALVLSVGIPLRQARAAAATKMAPGTRVPAFLQITPDNRIILQSPFVEGGQGIFTAMAQIVGEELDAEPARFIVENAPTGADYQVMVGGPGRMTGGSMSVRTSYQTMRKLGALARQLMLQAAANQWQVPLSELITEPGIVLHKTSNRTLSYGELASKALDLPVPDPDSVSLKDPQAFRWIGKGIDRVDVYEKSVGKANYTIDLKVDGMLHAAVQHAPRLGLVAGDILNLKQVQAMPGVHSVHKVTGAVAVVAPHWWDAKRAAEALQVDWQAATSQRQGVRSMPADFSSEAFSEMLANRTEAGKDAETAGDISKVFSAATPESIISATYQTQYVHHAQLEPPSTIAQFHDDGRLEIWLPNQAPDMFLRDIAKRAGIAEDQIILHSPILGGFFGRHFLYPDANPYPQAIELAKATGKPIKLIWSREEEFLRDPLRPMAAVRMKAAIENGVPTALEVISACEGPGEAISGHDPDNVDGMAVEGLTGKSYQIANVRIAQDYVENPTMLAYWRSVGNSMNDFVYECFFDEMADKAGADPYELRKALLKDNPRLSHLLETVVKSAGGWKRGPFTAADGSKRARGIAMASPFGSHTATIAEVSIEQGQVKVHEIWEAIDPGTIVNPAIIEAQVKSAVALGLSQVLLEEVIYQQGEPLARNYDMYPILPPHMMPKVHVSIVESGEKMGGIGEPGLPPVPPAVVNAVSHLLGRRIRRMPLSRETFA</sequence>
<dbReference type="EMBL" id="JAKOGG010000003">
    <property type="protein sequence ID" value="MCS4556044.1"/>
    <property type="molecule type" value="Genomic_DNA"/>
</dbReference>
<reference evidence="3" key="2">
    <citation type="submission" date="2023-07" db="EMBL/GenBank/DDBJ databases">
        <title>Shewanella mangrovi sp. nov., an acetaldehyde- degrading bacterium isolated from mangrove sediment.</title>
        <authorList>
            <person name="Liu Y."/>
        </authorList>
    </citation>
    <scope>NUCLEOTIDE SEQUENCE [LARGE SCALE GENOMIC DNA]</scope>
    <source>
        <strain evidence="3">C32</strain>
    </source>
</reference>
<dbReference type="PANTHER" id="PTHR47495">
    <property type="entry name" value="ALDEHYDE DEHYDROGENASE"/>
    <property type="match status" value="1"/>
</dbReference>
<dbReference type="PROSITE" id="PS51318">
    <property type="entry name" value="TAT"/>
    <property type="match status" value="1"/>
</dbReference>
<evidence type="ECO:0000313" key="2">
    <source>
        <dbReference type="EMBL" id="MCS4556044.1"/>
    </source>
</evidence>
<organism evidence="2 3">
    <name type="scientific">Shewanella electrica</name>
    <dbReference type="NCBI Taxonomy" id="515560"/>
    <lineage>
        <taxon>Bacteria</taxon>
        <taxon>Pseudomonadati</taxon>
        <taxon>Pseudomonadota</taxon>
        <taxon>Gammaproteobacteria</taxon>
        <taxon>Alteromonadales</taxon>
        <taxon>Shewanellaceae</taxon>
        <taxon>Shewanella</taxon>
    </lineage>
</organism>
<feature type="domain" description="Aldehyde oxidase/xanthine dehydrogenase a/b hammerhead" evidence="1">
    <location>
        <begin position="228"/>
        <end position="307"/>
    </location>
</feature>
<dbReference type="InterPro" id="IPR008274">
    <property type="entry name" value="AldOxase/xan_DH_MoCoBD1"/>
</dbReference>
<dbReference type="RefSeq" id="WP_238895448.1">
    <property type="nucleotide sequence ID" value="NZ_JAKOGG010000003.1"/>
</dbReference>
<dbReference type="InterPro" id="IPR037165">
    <property type="entry name" value="AldOxase/xan_DH_Mopterin-bd_sf"/>
</dbReference>
<name>A0ABT2FI87_9GAMM</name>
<reference evidence="2 3" key="1">
    <citation type="submission" date="2022-02" db="EMBL/GenBank/DDBJ databases">
        <authorList>
            <person name="Zhuang L."/>
        </authorList>
    </citation>
    <scope>NUCLEOTIDE SEQUENCE [LARGE SCALE GENOMIC DNA]</scope>
    <source>
        <strain evidence="2 3">C32</strain>
    </source>
</reference>
<dbReference type="SUPFAM" id="SSF56003">
    <property type="entry name" value="Molybdenum cofactor-binding domain"/>
    <property type="match status" value="2"/>
</dbReference>
<dbReference type="Gene3D" id="3.90.1170.50">
    <property type="entry name" value="Aldehyde oxidase/xanthine dehydrogenase, a/b hammerhead"/>
    <property type="match status" value="1"/>
</dbReference>
<dbReference type="InterPro" id="IPR036856">
    <property type="entry name" value="Ald_Oxase/Xan_DH_a/b_sf"/>
</dbReference>
<accession>A0ABT2FI87</accession>
<dbReference type="SUPFAM" id="SSF54665">
    <property type="entry name" value="CO dehydrogenase molybdoprotein N-domain-like"/>
    <property type="match status" value="1"/>
</dbReference>
<proteinExistence type="predicted"/>
<dbReference type="PANTHER" id="PTHR47495:SF1">
    <property type="entry name" value="BLL3820 PROTEIN"/>
    <property type="match status" value="1"/>
</dbReference>
<evidence type="ECO:0000259" key="1">
    <source>
        <dbReference type="SMART" id="SM01008"/>
    </source>
</evidence>
<keyword evidence="3" id="KW-1185">Reference proteome</keyword>
<gene>
    <name evidence="2" type="ORF">L9G74_06295</name>
</gene>
<protein>
    <submittedName>
        <fullName evidence="2">Xanthine dehydrogenase family protein molybdopterin-binding subunit</fullName>
    </submittedName>
</protein>